<gene>
    <name evidence="1" type="ORF">NFRAN_0361</name>
</gene>
<proteinExistence type="predicted"/>
<dbReference type="GeneID" id="39419911"/>
<dbReference type="AlphaFoldDB" id="A0A484I9L1"/>
<dbReference type="Proteomes" id="UP000294299">
    <property type="component" value="Chromosome NFRAN"/>
</dbReference>
<keyword evidence="2" id="KW-1185">Reference proteome</keyword>
<dbReference type="RefSeq" id="WP_134482762.1">
    <property type="nucleotide sequence ID" value="NZ_LR216287.1"/>
</dbReference>
<dbReference type="OrthoDB" id="6775at2157"/>
<name>A0A484I9L1_9ARCH</name>
<sequence length="161" mass="19303">MTNSNKAHVYGTLLQWLRDYDYTVKEDESKKDALKYYTKVFPPNEKVKFFEIVSDESYKDGFLLRMSVAFTPQDRNDFERLKQEAQNDLFIRIHKILSPIRLLCKIENSVISVEKFLFIDVNSVMCKQYFWDSVIEMSNAMYLIELTFFEFIDDLFPKKDR</sequence>
<dbReference type="EMBL" id="LR216287">
    <property type="protein sequence ID" value="VFJ12682.1"/>
    <property type="molecule type" value="Genomic_DNA"/>
</dbReference>
<dbReference type="KEGG" id="nfn:NFRAN_0361"/>
<accession>A0A484I9L1</accession>
<dbReference type="Pfam" id="PF10061">
    <property type="entry name" value="DUF2299"/>
    <property type="match status" value="1"/>
</dbReference>
<organism evidence="1 2">
    <name type="scientific">Candidatus Nitrosocosmicus franklandianus</name>
    <dbReference type="NCBI Taxonomy" id="1798806"/>
    <lineage>
        <taxon>Archaea</taxon>
        <taxon>Nitrososphaerota</taxon>
        <taxon>Nitrososphaeria</taxon>
        <taxon>Nitrososphaerales</taxon>
        <taxon>Nitrososphaeraceae</taxon>
        <taxon>Candidatus Nitrosocosmicus</taxon>
    </lineage>
</organism>
<protein>
    <recommendedName>
        <fullName evidence="3">DUF4268 domain-containing protein</fullName>
    </recommendedName>
</protein>
<reference evidence="1 2" key="1">
    <citation type="submission" date="2019-02" db="EMBL/GenBank/DDBJ databases">
        <authorList>
            <person name="Lehtovirta-Morley E L."/>
        </authorList>
    </citation>
    <scope>NUCLEOTIDE SEQUENCE [LARGE SCALE GENOMIC DNA]</scope>
    <source>
        <strain evidence="1">NFRAN1</strain>
    </source>
</reference>
<evidence type="ECO:0008006" key="3">
    <source>
        <dbReference type="Google" id="ProtNLM"/>
    </source>
</evidence>
<dbReference type="InterPro" id="IPR018747">
    <property type="entry name" value="DUF2299"/>
</dbReference>
<evidence type="ECO:0000313" key="2">
    <source>
        <dbReference type="Proteomes" id="UP000294299"/>
    </source>
</evidence>
<evidence type="ECO:0000313" key="1">
    <source>
        <dbReference type="EMBL" id="VFJ12682.1"/>
    </source>
</evidence>
<dbReference type="Gene3D" id="3.30.1460.10">
    <property type="match status" value="1"/>
</dbReference>